<protein>
    <submittedName>
        <fullName evidence="2">Uncharacterized protein</fullName>
    </submittedName>
</protein>
<dbReference type="Proteomes" id="UP000827092">
    <property type="component" value="Unassembled WGS sequence"/>
</dbReference>
<accession>A0AAV6VWJ7</accession>
<sequence>MESNLQHYKEVNSNIGLGENVQNSFEKSENVDDQNFEFTSKLQETLKKLLELPISVSELKQPDVKLDIVSVYIKLCKALNVPINSAFLSFAQSDKLILSHQSLGPVGVIPVAKALIPCKTMKEIDLSYNNIGVQGLPSITLLGDRNENNTHLNLSNNEISKNSGKQLGALIVASSSLESLNLSWNDLGDQEIMEIGTAMMEKDKIRELNLSNNDIGWNVKSFGSSIANCSTLEKLDLSNNHLGEGIIGVFGSLKKSNMKYLYVSGNGIPDEPMSVLAVSLRKNKCLLELDLSKNCITDKGVNVLSSSLKRSTTLQKLKLANNHFQGSSAHTVLTSIGPNLEHLDLTGIKVKMAFIKMLKKFVADGRHIEVLYGAGLPYDLLPKDCHLNSGDDINESNVLNMLQKMADKSGVSLRNVLKSIHASSIIQKTTANKKNKESEEVESTQETRQTIQKEEFAKRLANSQIALSKEVAQDIATACSKDGQVNMWELISSVKWRPDDLLVRIKESEADKEDKKKNKSKGKKK</sequence>
<comment type="caution">
    <text evidence="2">The sequence shown here is derived from an EMBL/GenBank/DDBJ whole genome shotgun (WGS) entry which is preliminary data.</text>
</comment>
<proteinExistence type="predicted"/>
<reference evidence="2 3" key="1">
    <citation type="journal article" date="2022" name="Nat. Ecol. Evol.">
        <title>A masculinizing supergene underlies an exaggerated male reproductive morph in a spider.</title>
        <authorList>
            <person name="Hendrickx F."/>
            <person name="De Corte Z."/>
            <person name="Sonet G."/>
            <person name="Van Belleghem S.M."/>
            <person name="Kostlbacher S."/>
            <person name="Vangestel C."/>
        </authorList>
    </citation>
    <scope>NUCLEOTIDE SEQUENCE [LARGE SCALE GENOMIC DNA]</scope>
    <source>
        <strain evidence="2">W744_W776</strain>
    </source>
</reference>
<dbReference type="PANTHER" id="PTHR24114:SF2">
    <property type="entry name" value="F-BOX DOMAIN-CONTAINING PROTEIN-RELATED"/>
    <property type="match status" value="1"/>
</dbReference>
<name>A0AAV6VWJ7_9ARAC</name>
<organism evidence="2 3">
    <name type="scientific">Oedothorax gibbosus</name>
    <dbReference type="NCBI Taxonomy" id="931172"/>
    <lineage>
        <taxon>Eukaryota</taxon>
        <taxon>Metazoa</taxon>
        <taxon>Ecdysozoa</taxon>
        <taxon>Arthropoda</taxon>
        <taxon>Chelicerata</taxon>
        <taxon>Arachnida</taxon>
        <taxon>Araneae</taxon>
        <taxon>Araneomorphae</taxon>
        <taxon>Entelegynae</taxon>
        <taxon>Araneoidea</taxon>
        <taxon>Linyphiidae</taxon>
        <taxon>Erigoninae</taxon>
        <taxon>Oedothorax</taxon>
    </lineage>
</organism>
<dbReference type="Pfam" id="PF13516">
    <property type="entry name" value="LRR_6"/>
    <property type="match status" value="3"/>
</dbReference>
<feature type="region of interest" description="Disordered" evidence="1">
    <location>
        <begin position="429"/>
        <end position="450"/>
    </location>
</feature>
<keyword evidence="3" id="KW-1185">Reference proteome</keyword>
<dbReference type="Gene3D" id="3.80.10.10">
    <property type="entry name" value="Ribonuclease Inhibitor"/>
    <property type="match status" value="2"/>
</dbReference>
<dbReference type="AlphaFoldDB" id="A0AAV6VWJ7"/>
<dbReference type="EMBL" id="JAFNEN010000018">
    <property type="protein sequence ID" value="KAG8200169.1"/>
    <property type="molecule type" value="Genomic_DNA"/>
</dbReference>
<evidence type="ECO:0000313" key="3">
    <source>
        <dbReference type="Proteomes" id="UP000827092"/>
    </source>
</evidence>
<dbReference type="PANTHER" id="PTHR24114">
    <property type="entry name" value="LEUCINE RICH REPEAT FAMILY PROTEIN"/>
    <property type="match status" value="1"/>
</dbReference>
<dbReference type="SUPFAM" id="SSF52047">
    <property type="entry name" value="RNI-like"/>
    <property type="match status" value="1"/>
</dbReference>
<dbReference type="SMART" id="SM00368">
    <property type="entry name" value="LRR_RI"/>
    <property type="match status" value="6"/>
</dbReference>
<dbReference type="InterPro" id="IPR052394">
    <property type="entry name" value="LRR-containing"/>
</dbReference>
<gene>
    <name evidence="2" type="ORF">JTE90_024954</name>
</gene>
<dbReference type="InterPro" id="IPR032675">
    <property type="entry name" value="LRR_dom_sf"/>
</dbReference>
<evidence type="ECO:0000313" key="2">
    <source>
        <dbReference type="EMBL" id="KAG8200169.1"/>
    </source>
</evidence>
<evidence type="ECO:0000256" key="1">
    <source>
        <dbReference type="SAM" id="MobiDB-lite"/>
    </source>
</evidence>
<feature type="region of interest" description="Disordered" evidence="1">
    <location>
        <begin position="505"/>
        <end position="525"/>
    </location>
</feature>
<dbReference type="Pfam" id="PF00560">
    <property type="entry name" value="LRR_1"/>
    <property type="match status" value="1"/>
</dbReference>
<feature type="compositionally biased region" description="Basic and acidic residues" evidence="1">
    <location>
        <begin position="505"/>
        <end position="516"/>
    </location>
</feature>
<dbReference type="InterPro" id="IPR001611">
    <property type="entry name" value="Leu-rich_rpt"/>
</dbReference>